<gene>
    <name evidence="1" type="ORF">OHU35_02350</name>
</gene>
<evidence type="ECO:0000313" key="2">
    <source>
        <dbReference type="Proteomes" id="UP001621512"/>
    </source>
</evidence>
<organism evidence="1 2">
    <name type="scientific">Streptomyces purpurascens</name>
    <dbReference type="NCBI Taxonomy" id="1924"/>
    <lineage>
        <taxon>Bacteria</taxon>
        <taxon>Bacillati</taxon>
        <taxon>Actinomycetota</taxon>
        <taxon>Actinomycetes</taxon>
        <taxon>Kitasatosporales</taxon>
        <taxon>Streptomycetaceae</taxon>
        <taxon>Streptomyces</taxon>
    </lineage>
</organism>
<dbReference type="EMBL" id="CP108341">
    <property type="protein sequence ID" value="WTW32195.1"/>
    <property type="molecule type" value="Genomic_DNA"/>
</dbReference>
<keyword evidence="2" id="KW-1185">Reference proteome</keyword>
<reference evidence="1 2" key="1">
    <citation type="submission" date="2022-10" db="EMBL/GenBank/DDBJ databases">
        <title>The complete genomes of actinobacterial strains from the NBC collection.</title>
        <authorList>
            <person name="Joergensen T.S."/>
            <person name="Alvarez Arevalo M."/>
            <person name="Sterndorff E.B."/>
            <person name="Faurdal D."/>
            <person name="Vuksanovic O."/>
            <person name="Mourched A.-S."/>
            <person name="Charusanti P."/>
            <person name="Shaw S."/>
            <person name="Blin K."/>
            <person name="Weber T."/>
        </authorList>
    </citation>
    <scope>NUCLEOTIDE SEQUENCE [LARGE SCALE GENOMIC DNA]</scope>
    <source>
        <strain evidence="1 2">NBC_00017</strain>
    </source>
</reference>
<evidence type="ECO:0000313" key="1">
    <source>
        <dbReference type="EMBL" id="WTW32195.1"/>
    </source>
</evidence>
<dbReference type="Proteomes" id="UP001621512">
    <property type="component" value="Chromosome"/>
</dbReference>
<accession>A0ABZ1MYH2</accession>
<proteinExistence type="predicted"/>
<name>A0ABZ1MYH2_STREF</name>
<protein>
    <submittedName>
        <fullName evidence="1">Glycosyltransferase family 2 protein</fullName>
    </submittedName>
</protein>
<sequence length="291" mass="32516">MVGGDTSLLGPAIEHYRHLGVDQFHLVRHTDSLDDPAVAASEEVMRRAGLAFSRVVVGPWHEHLNPAVIRETMSEHPDDWWVVADLDEFHLYPDGLTAVIAYCERNGYDFVRGAFLDRVASDGTLPEPDKSAPEALWRQYGLAGLLTLRLLRARPTKVTLARGRTELSYGQHNSWSGRGVPPGDIYAQVHHFKWTGSACARLARRAESYASGAWEINNPVIIEESRAFLKHVEVHGGRIDVSEPSFGFLPCGEAYTDYVNWPEVAAELADTYTEFDAGRARRRQADPTLRL</sequence>